<reference evidence="5 6" key="1">
    <citation type="submission" date="2016-03" db="EMBL/GenBank/DDBJ databases">
        <authorList>
            <person name="Ploux O."/>
        </authorList>
    </citation>
    <scope>NUCLEOTIDE SEQUENCE [LARGE SCALE GENOMIC DNA]</scope>
    <source>
        <strain evidence="5 6">R-45370</strain>
    </source>
</reference>
<dbReference type="Pfam" id="PF07963">
    <property type="entry name" value="N_methyl"/>
    <property type="match status" value="1"/>
</dbReference>
<dbReference type="Gene3D" id="3.30.700.10">
    <property type="entry name" value="Glycoprotein, Type 4 Pilin"/>
    <property type="match status" value="1"/>
</dbReference>
<feature type="transmembrane region" description="Helical" evidence="4">
    <location>
        <begin position="7"/>
        <end position="31"/>
    </location>
</feature>
<dbReference type="InterPro" id="IPR001082">
    <property type="entry name" value="Pilin"/>
</dbReference>
<evidence type="ECO:0008006" key="7">
    <source>
        <dbReference type="Google" id="ProtNLM"/>
    </source>
</evidence>
<sequence>MKKVQQGFTLIELMIVVAIIGILAAVAIPAYQDYLARAQAAEAASLLGGLKTGIAEYYSTNGSVPDVTSDLGSPVLFGKYVSKIENPSNSTDIVATFKSASVNAKLQGLTVTMTFNTNGQFTWDCGTIPTAVQPSVCK</sequence>
<evidence type="ECO:0000313" key="5">
    <source>
        <dbReference type="EMBL" id="OAI14531.1"/>
    </source>
</evidence>
<protein>
    <recommendedName>
        <fullName evidence="7">Prepilin-type N-terminal cleavage/methylation domain-containing protein</fullName>
    </recommendedName>
</protein>
<dbReference type="SUPFAM" id="SSF54523">
    <property type="entry name" value="Pili subunits"/>
    <property type="match status" value="1"/>
</dbReference>
<name>A0A177N9H5_9GAMM</name>
<keyword evidence="4" id="KW-0812">Transmembrane</keyword>
<comment type="caution">
    <text evidence="5">The sequence shown here is derived from an EMBL/GenBank/DDBJ whole genome shotgun (WGS) entry which is preliminary data.</text>
</comment>
<dbReference type="PANTHER" id="PTHR30093:SF34">
    <property type="entry name" value="PREPILIN PEPTIDASE-DEPENDENT PROTEIN D"/>
    <property type="match status" value="1"/>
</dbReference>
<keyword evidence="4" id="KW-0472">Membrane</keyword>
<dbReference type="STRING" id="980561.A1359_10380"/>
<evidence type="ECO:0000256" key="1">
    <source>
        <dbReference type="ARBA" id="ARBA00005233"/>
    </source>
</evidence>
<keyword evidence="4" id="KW-1133">Transmembrane helix</keyword>
<dbReference type="InterPro" id="IPR012902">
    <property type="entry name" value="N_methyl_site"/>
</dbReference>
<dbReference type="AlphaFoldDB" id="A0A177N9H5"/>
<dbReference type="InterPro" id="IPR045584">
    <property type="entry name" value="Pilin-like"/>
</dbReference>
<dbReference type="EMBL" id="LUUI01000109">
    <property type="protein sequence ID" value="OAI14531.1"/>
    <property type="molecule type" value="Genomic_DNA"/>
</dbReference>
<dbReference type="NCBIfam" id="TIGR02532">
    <property type="entry name" value="IV_pilin_GFxxxE"/>
    <property type="match status" value="1"/>
</dbReference>
<keyword evidence="6" id="KW-1185">Reference proteome</keyword>
<gene>
    <name evidence="5" type="ORF">A1359_10380</name>
</gene>
<comment type="similarity">
    <text evidence="1 3">Belongs to the N-Me-Phe pilin family.</text>
</comment>
<keyword evidence="3" id="KW-0281">Fimbrium</keyword>
<dbReference type="Pfam" id="PF00114">
    <property type="entry name" value="Pilin"/>
    <property type="match status" value="1"/>
</dbReference>
<evidence type="ECO:0000313" key="6">
    <source>
        <dbReference type="Proteomes" id="UP000078476"/>
    </source>
</evidence>
<evidence type="ECO:0000256" key="3">
    <source>
        <dbReference type="RuleBase" id="RU000389"/>
    </source>
</evidence>
<evidence type="ECO:0000256" key="4">
    <source>
        <dbReference type="SAM" id="Phobius"/>
    </source>
</evidence>
<organism evidence="5 6">
    <name type="scientific">Methylomonas lenta</name>
    <dbReference type="NCBI Taxonomy" id="980561"/>
    <lineage>
        <taxon>Bacteria</taxon>
        <taxon>Pseudomonadati</taxon>
        <taxon>Pseudomonadota</taxon>
        <taxon>Gammaproteobacteria</taxon>
        <taxon>Methylococcales</taxon>
        <taxon>Methylococcaceae</taxon>
        <taxon>Methylomonas</taxon>
    </lineage>
</organism>
<dbReference type="PROSITE" id="PS00409">
    <property type="entry name" value="PROKAR_NTER_METHYL"/>
    <property type="match status" value="1"/>
</dbReference>
<evidence type="ECO:0000256" key="2">
    <source>
        <dbReference type="ARBA" id="ARBA00022481"/>
    </source>
</evidence>
<accession>A0A177N9H5</accession>
<dbReference type="PANTHER" id="PTHR30093">
    <property type="entry name" value="GENERAL SECRETION PATHWAY PROTEIN G"/>
    <property type="match status" value="1"/>
</dbReference>
<dbReference type="GO" id="GO:0007155">
    <property type="term" value="P:cell adhesion"/>
    <property type="evidence" value="ECO:0007669"/>
    <property type="project" value="InterPro"/>
</dbReference>
<keyword evidence="2" id="KW-0488">Methylation</keyword>
<dbReference type="Proteomes" id="UP000078476">
    <property type="component" value="Unassembled WGS sequence"/>
</dbReference>
<proteinExistence type="inferred from homology"/>
<dbReference type="GO" id="GO:0043107">
    <property type="term" value="P:type IV pilus-dependent motility"/>
    <property type="evidence" value="ECO:0007669"/>
    <property type="project" value="TreeGrafter"/>
</dbReference>
<dbReference type="OrthoDB" id="5767514at2"/>
<dbReference type="GO" id="GO:0044096">
    <property type="term" value="C:type IV pilus"/>
    <property type="evidence" value="ECO:0007669"/>
    <property type="project" value="TreeGrafter"/>
</dbReference>